<dbReference type="Gene3D" id="2.60.120.1290">
    <property type="match status" value="1"/>
</dbReference>
<evidence type="ECO:0000256" key="1">
    <source>
        <dbReference type="SAM" id="MobiDB-lite"/>
    </source>
</evidence>
<comment type="caution">
    <text evidence="2">The sequence shown here is derived from an EMBL/GenBank/DDBJ whole genome shotgun (WGS) entry which is preliminary data.</text>
</comment>
<evidence type="ECO:0000313" key="2">
    <source>
        <dbReference type="EMBL" id="MBC5763374.1"/>
    </source>
</evidence>
<feature type="region of interest" description="Disordered" evidence="1">
    <location>
        <begin position="588"/>
        <end position="632"/>
    </location>
</feature>
<sequence>MTWQKLPRGCFTGIDWSRKGALDGWDPYLVWAETDNFAGYRNASPKRLPIAFELKAGTTLAQLLGAAPAGSLWVPDAYLQRTPAPRFATGRAAPAFFQAVDNGRLAQLVERIELGLPAAQYTDEPQATPPGSSRAARAGTQAKSSQASGPAQVQGDVVAIIDDSLALANAAFLANRKSRTQYFWRQDEAGRGTVPDGFGYGHEQSAADIDKVIGANIFNGLVDEGRVYTQLGLSTLGDKHPSGELRFHTLDTPVSHGSHVADLAAGPYALASRIAGVPPHYGAPPSWALANDAASRAALVAVQLDYDTVKDTSGGSLNVHVLDGLMYVLRRCAPTARISANISFGTIAGPHDGTSVLEQAMAALCAEEGARLAVTLAAGNSYQQRTHANVTLAAGDRCVLHWQVQPDDITQSFVELWIQDGCKDVEIVVTPPGGTALPAMRIGEGGVWTGSGTVPLATLIYPQRAATGKLGTCALLALAPTHSFDSGAGLAPSGRWDIELVNRGKQDATIDAYVERDDVAVGTRAGARQSHFEDALYDTSGNPGSFIDHPSNPTLIRRSGNFNSIATGHGVRSAGGTRVGLPAADPEYWAHYSPREPDPDASRPQRPQVRKVPSAQAPSDENAQLPGVNAAGSRSGALVRMVGTSAASPQVARMWINGQPLPPVQ</sequence>
<dbReference type="SUPFAM" id="SSF52743">
    <property type="entry name" value="Subtilisin-like"/>
    <property type="match status" value="1"/>
</dbReference>
<organism evidence="2 3">
    <name type="scientific">Ramlibacter albus</name>
    <dbReference type="NCBI Taxonomy" id="2079448"/>
    <lineage>
        <taxon>Bacteria</taxon>
        <taxon>Pseudomonadati</taxon>
        <taxon>Pseudomonadota</taxon>
        <taxon>Betaproteobacteria</taxon>
        <taxon>Burkholderiales</taxon>
        <taxon>Comamonadaceae</taxon>
        <taxon>Ramlibacter</taxon>
    </lineage>
</organism>
<dbReference type="InterPro" id="IPR036852">
    <property type="entry name" value="Peptidase_S8/S53_dom_sf"/>
</dbReference>
<dbReference type="Gene3D" id="3.40.50.200">
    <property type="entry name" value="Peptidase S8/S53 domain"/>
    <property type="match status" value="1"/>
</dbReference>
<reference evidence="2" key="1">
    <citation type="submission" date="2020-08" db="EMBL/GenBank/DDBJ databases">
        <title>Ramlibacter sp. GTP1 16S ribosomal RNA gene genome sequencing and assembly.</title>
        <authorList>
            <person name="Kang M."/>
        </authorList>
    </citation>
    <scope>NUCLEOTIDE SEQUENCE</scope>
    <source>
        <strain evidence="2">GTP1</strain>
    </source>
</reference>
<evidence type="ECO:0000313" key="3">
    <source>
        <dbReference type="Proteomes" id="UP000596827"/>
    </source>
</evidence>
<dbReference type="Proteomes" id="UP000596827">
    <property type="component" value="Unassembled WGS sequence"/>
</dbReference>
<protein>
    <recommendedName>
        <fullName evidence="4">Peptidase S8/S53 domain-containing protein</fullName>
    </recommendedName>
</protein>
<dbReference type="AlphaFoldDB" id="A0A923M5V2"/>
<keyword evidence="3" id="KW-1185">Reference proteome</keyword>
<dbReference type="RefSeq" id="WP_187079828.1">
    <property type="nucleotide sequence ID" value="NZ_JACORU010000001.1"/>
</dbReference>
<name>A0A923M5V2_9BURK</name>
<dbReference type="GO" id="GO:0006508">
    <property type="term" value="P:proteolysis"/>
    <property type="evidence" value="ECO:0007669"/>
    <property type="project" value="InterPro"/>
</dbReference>
<dbReference type="EMBL" id="JACORU010000001">
    <property type="protein sequence ID" value="MBC5763374.1"/>
    <property type="molecule type" value="Genomic_DNA"/>
</dbReference>
<evidence type="ECO:0008006" key="4">
    <source>
        <dbReference type="Google" id="ProtNLM"/>
    </source>
</evidence>
<accession>A0A923M5V2</accession>
<proteinExistence type="predicted"/>
<dbReference type="GO" id="GO:0004252">
    <property type="term" value="F:serine-type endopeptidase activity"/>
    <property type="evidence" value="ECO:0007669"/>
    <property type="project" value="InterPro"/>
</dbReference>
<feature type="region of interest" description="Disordered" evidence="1">
    <location>
        <begin position="120"/>
        <end position="149"/>
    </location>
</feature>
<feature type="compositionally biased region" description="Basic and acidic residues" evidence="1">
    <location>
        <begin position="593"/>
        <end position="603"/>
    </location>
</feature>
<gene>
    <name evidence="2" type="ORF">H8R02_02845</name>
</gene>